<name>A0A267MK20_9FIRM</name>
<protein>
    <submittedName>
        <fullName evidence="1">Uncharacterized protein</fullName>
    </submittedName>
</protein>
<evidence type="ECO:0000313" key="2">
    <source>
        <dbReference type="Proteomes" id="UP000216024"/>
    </source>
</evidence>
<proteinExistence type="predicted"/>
<gene>
    <name evidence="1" type="ORF">CCE28_07525</name>
</gene>
<reference evidence="1 2" key="1">
    <citation type="submission" date="2017-06" db="EMBL/GenBank/DDBJ databases">
        <title>Draft genome sequence of anaerobic fermentative bacterium Anaeromicrobium sediminis DY2726D isolated from West Pacific Ocean sediments.</title>
        <authorList>
            <person name="Zeng X."/>
        </authorList>
    </citation>
    <scope>NUCLEOTIDE SEQUENCE [LARGE SCALE GENOMIC DNA]</scope>
    <source>
        <strain evidence="1 2">DY2726D</strain>
    </source>
</reference>
<accession>A0A267MK20</accession>
<comment type="caution">
    <text evidence="1">The sequence shown here is derived from an EMBL/GenBank/DDBJ whole genome shotgun (WGS) entry which is preliminary data.</text>
</comment>
<organism evidence="1 2">
    <name type="scientific">Anaeromicrobium sediminis</name>
    <dbReference type="NCBI Taxonomy" id="1478221"/>
    <lineage>
        <taxon>Bacteria</taxon>
        <taxon>Bacillati</taxon>
        <taxon>Bacillota</taxon>
        <taxon>Clostridia</taxon>
        <taxon>Peptostreptococcales</taxon>
        <taxon>Thermotaleaceae</taxon>
        <taxon>Anaeromicrobium</taxon>
    </lineage>
</organism>
<dbReference type="RefSeq" id="WP_095132573.1">
    <property type="nucleotide sequence ID" value="NZ_NIBG01000005.1"/>
</dbReference>
<evidence type="ECO:0000313" key="1">
    <source>
        <dbReference type="EMBL" id="PAB59797.1"/>
    </source>
</evidence>
<dbReference type="AlphaFoldDB" id="A0A267MK20"/>
<sequence>MSQYIDTAKKAEVSIRLSEFEMPPMQDVLLVGKRAPIGAEGAKRMVNILSPDQYKIIKLDHHALEALVVRKTLLEMLPEDKLVKVILEEGGQIANESIILKMQVNITIQVSRSIDL</sequence>
<dbReference type="EMBL" id="NIBG01000005">
    <property type="protein sequence ID" value="PAB59797.1"/>
    <property type="molecule type" value="Genomic_DNA"/>
</dbReference>
<dbReference type="Proteomes" id="UP000216024">
    <property type="component" value="Unassembled WGS sequence"/>
</dbReference>
<keyword evidence="2" id="KW-1185">Reference proteome</keyword>
<dbReference type="OrthoDB" id="678645at2"/>